<dbReference type="PANTHER" id="PTHR44366">
    <property type="entry name" value="UDP-N-ACETYLGLUCOSAMINE--PEPTIDE N-ACETYLGLUCOSAMINYLTRANSFERASE 110 KDA SUBUNIT"/>
    <property type="match status" value="1"/>
</dbReference>
<evidence type="ECO:0000256" key="4">
    <source>
        <dbReference type="ARBA" id="ARBA00022803"/>
    </source>
</evidence>
<sequence>MYASYMSLCERMNVSSTFLLILSTIRAKVWKARTTSTLFNVKQYCSDMETLLHIMWRRYEEGRQVEHITQGATQVDF</sequence>
<evidence type="ECO:0000256" key="3">
    <source>
        <dbReference type="ARBA" id="ARBA00022737"/>
    </source>
</evidence>
<organism evidence="8">
    <name type="scientific">Nippostrongylus brasiliensis</name>
    <name type="common">Rat hookworm</name>
    <dbReference type="NCBI Taxonomy" id="27835"/>
    <lineage>
        <taxon>Eukaryota</taxon>
        <taxon>Metazoa</taxon>
        <taxon>Ecdysozoa</taxon>
        <taxon>Nematoda</taxon>
        <taxon>Chromadorea</taxon>
        <taxon>Rhabditida</taxon>
        <taxon>Rhabditina</taxon>
        <taxon>Rhabditomorpha</taxon>
        <taxon>Strongyloidea</taxon>
        <taxon>Heligmosomidae</taxon>
        <taxon>Nippostrongylus</taxon>
    </lineage>
</organism>
<feature type="domain" description="O-GlcNAc transferase C-terminal" evidence="5">
    <location>
        <begin position="21"/>
        <end position="48"/>
    </location>
</feature>
<keyword evidence="7" id="KW-1185">Reference proteome</keyword>
<evidence type="ECO:0000259" key="5">
    <source>
        <dbReference type="Pfam" id="PF13844"/>
    </source>
</evidence>
<gene>
    <name evidence="6" type="ORF">NBR_LOCUS22346</name>
</gene>
<accession>A0A0N4YYM3</accession>
<dbReference type="Proteomes" id="UP000271162">
    <property type="component" value="Unassembled WGS sequence"/>
</dbReference>
<keyword evidence="4" id="KW-0802">TPR repeat</keyword>
<evidence type="ECO:0000313" key="7">
    <source>
        <dbReference type="Proteomes" id="UP000271162"/>
    </source>
</evidence>
<keyword evidence="2" id="KW-0808">Transferase</keyword>
<evidence type="ECO:0000313" key="8">
    <source>
        <dbReference type="WBParaSite" id="NBR_0002234501-mRNA-1"/>
    </source>
</evidence>
<dbReference type="AlphaFoldDB" id="A0A0N4YYM3"/>
<dbReference type="PANTHER" id="PTHR44366:SF1">
    <property type="entry name" value="UDP-N-ACETYLGLUCOSAMINE--PEPTIDE N-ACETYLGLUCOSAMINYLTRANSFERASE 110 KDA SUBUNIT"/>
    <property type="match status" value="1"/>
</dbReference>
<dbReference type="InterPro" id="IPR029489">
    <property type="entry name" value="OGT/SEC/SPY_C"/>
</dbReference>
<dbReference type="EMBL" id="UYSL01027847">
    <property type="protein sequence ID" value="VDL87117.1"/>
    <property type="molecule type" value="Genomic_DNA"/>
</dbReference>
<name>A0A0N4YYM3_NIPBR</name>
<dbReference type="WBParaSite" id="NBR_0002234501-mRNA-1">
    <property type="protein sequence ID" value="NBR_0002234501-mRNA-1"/>
    <property type="gene ID" value="NBR_0002234501"/>
</dbReference>
<dbReference type="Pfam" id="PF13844">
    <property type="entry name" value="Glyco_transf_41"/>
    <property type="match status" value="1"/>
</dbReference>
<evidence type="ECO:0000256" key="2">
    <source>
        <dbReference type="ARBA" id="ARBA00022679"/>
    </source>
</evidence>
<comment type="pathway">
    <text evidence="1">Protein modification; protein glycosylation.</text>
</comment>
<evidence type="ECO:0000313" key="6">
    <source>
        <dbReference type="EMBL" id="VDL87117.1"/>
    </source>
</evidence>
<dbReference type="InterPro" id="IPR037919">
    <property type="entry name" value="OGT"/>
</dbReference>
<dbReference type="Gene3D" id="3.40.50.11380">
    <property type="match status" value="1"/>
</dbReference>
<reference evidence="8" key="1">
    <citation type="submission" date="2017-02" db="UniProtKB">
        <authorList>
            <consortium name="WormBaseParasite"/>
        </authorList>
    </citation>
    <scope>IDENTIFICATION</scope>
</reference>
<proteinExistence type="predicted"/>
<keyword evidence="3" id="KW-0677">Repeat</keyword>
<evidence type="ECO:0000256" key="1">
    <source>
        <dbReference type="ARBA" id="ARBA00004922"/>
    </source>
</evidence>
<reference evidence="6 7" key="2">
    <citation type="submission" date="2018-11" db="EMBL/GenBank/DDBJ databases">
        <authorList>
            <consortium name="Pathogen Informatics"/>
        </authorList>
    </citation>
    <scope>NUCLEOTIDE SEQUENCE [LARGE SCALE GENOMIC DNA]</scope>
</reference>
<protein>
    <submittedName>
        <fullName evidence="8">Glyco_transf_41 domain-containing protein</fullName>
    </submittedName>
</protein>
<dbReference type="STRING" id="27835.A0A0N4YYM3"/>
<dbReference type="GO" id="GO:0006493">
    <property type="term" value="P:protein O-linked glycosylation"/>
    <property type="evidence" value="ECO:0007669"/>
    <property type="project" value="InterPro"/>
</dbReference>
<dbReference type="GO" id="GO:0097363">
    <property type="term" value="F:protein O-acetylglucosaminyltransferase activity"/>
    <property type="evidence" value="ECO:0007669"/>
    <property type="project" value="TreeGrafter"/>
</dbReference>